<accession>K0R280</accession>
<dbReference type="GO" id="GO:0046872">
    <property type="term" value="F:metal ion binding"/>
    <property type="evidence" value="ECO:0007669"/>
    <property type="project" value="UniProtKB-KW"/>
</dbReference>
<evidence type="ECO:0000313" key="4">
    <source>
        <dbReference type="EMBL" id="EJK45214.1"/>
    </source>
</evidence>
<reference evidence="4 5" key="1">
    <citation type="journal article" date="2012" name="Genome Biol.">
        <title>Genome and low-iron response of an oceanic diatom adapted to chronic iron limitation.</title>
        <authorList>
            <person name="Lommer M."/>
            <person name="Specht M."/>
            <person name="Roy A.S."/>
            <person name="Kraemer L."/>
            <person name="Andreson R."/>
            <person name="Gutowska M.A."/>
            <person name="Wolf J."/>
            <person name="Bergner S.V."/>
            <person name="Schilhabel M.B."/>
            <person name="Klostermeier U.C."/>
            <person name="Beiko R.G."/>
            <person name="Rosenstiel P."/>
            <person name="Hippler M."/>
            <person name="Laroche J."/>
        </authorList>
    </citation>
    <scope>NUCLEOTIDE SEQUENCE [LARGE SCALE GENOMIC DNA]</scope>
    <source>
        <strain evidence="4 5">CCMP1005</strain>
    </source>
</reference>
<dbReference type="eggNOG" id="ENOG502S8FB">
    <property type="taxonomic scope" value="Eukaryota"/>
</dbReference>
<dbReference type="SUPFAM" id="SSF47188">
    <property type="entry name" value="Hemerythrin-like"/>
    <property type="match status" value="1"/>
</dbReference>
<keyword evidence="5" id="KW-1185">Reference proteome</keyword>
<proteinExistence type="inferred from homology"/>
<comment type="similarity">
    <text evidence="1">Belongs to the hemerythrin family.</text>
</comment>
<organism evidence="4 5">
    <name type="scientific">Thalassiosira oceanica</name>
    <name type="common">Marine diatom</name>
    <dbReference type="NCBI Taxonomy" id="159749"/>
    <lineage>
        <taxon>Eukaryota</taxon>
        <taxon>Sar</taxon>
        <taxon>Stramenopiles</taxon>
        <taxon>Ochrophyta</taxon>
        <taxon>Bacillariophyta</taxon>
        <taxon>Coscinodiscophyceae</taxon>
        <taxon>Thalassiosirophycidae</taxon>
        <taxon>Thalassiosirales</taxon>
        <taxon>Thalassiosiraceae</taxon>
        <taxon>Thalassiosira</taxon>
    </lineage>
</organism>
<sequence>MRRVPPHGRADGEVGTEIRISGPISVRLRGPFRGGIGVRSDVQPEACGQWMDPVQAIFPRRVSAIRHVTFMCLSSSKSRKPFRVRYGQLGCSGFIISDQKGHFVSRKTKAFLDFGDDAYGDVEQILKNTLGIAAASQGSSGEGEDVMSPNFVLPSVGIGSMDHEHEQCELALATLLADPTAESLTKALTELTGHFQHEEKLMRSNNFGNPGKEFSPYANHVKDHERILDLGYSELSKYESRKSSDASIAIACESNTQ</sequence>
<dbReference type="Proteomes" id="UP000266841">
    <property type="component" value="Unassembled WGS sequence"/>
</dbReference>
<dbReference type="EMBL" id="AGNL01048686">
    <property type="protein sequence ID" value="EJK45214.1"/>
    <property type="molecule type" value="Genomic_DNA"/>
</dbReference>
<dbReference type="Gene3D" id="1.20.120.50">
    <property type="entry name" value="Hemerythrin-like"/>
    <property type="match status" value="1"/>
</dbReference>
<dbReference type="OrthoDB" id="46181at2759"/>
<evidence type="ECO:0000256" key="1">
    <source>
        <dbReference type="ARBA" id="ARBA00010587"/>
    </source>
</evidence>
<name>K0R280_THAOC</name>
<comment type="caution">
    <text evidence="4">The sequence shown here is derived from an EMBL/GenBank/DDBJ whole genome shotgun (WGS) entry which is preliminary data.</text>
</comment>
<dbReference type="AlphaFoldDB" id="K0R280"/>
<evidence type="ECO:0008006" key="6">
    <source>
        <dbReference type="Google" id="ProtNLM"/>
    </source>
</evidence>
<keyword evidence="3" id="KW-0408">Iron</keyword>
<protein>
    <recommendedName>
        <fullName evidence="6">Hemerythrin-like domain-containing protein</fullName>
    </recommendedName>
</protein>
<evidence type="ECO:0000313" key="5">
    <source>
        <dbReference type="Proteomes" id="UP000266841"/>
    </source>
</evidence>
<keyword evidence="2" id="KW-0479">Metal-binding</keyword>
<gene>
    <name evidence="4" type="ORF">THAOC_36177</name>
</gene>
<evidence type="ECO:0000256" key="2">
    <source>
        <dbReference type="ARBA" id="ARBA00022723"/>
    </source>
</evidence>
<evidence type="ECO:0000256" key="3">
    <source>
        <dbReference type="ARBA" id="ARBA00023004"/>
    </source>
</evidence>
<dbReference type="InterPro" id="IPR035938">
    <property type="entry name" value="Hemerythrin-like_sf"/>
</dbReference>